<feature type="signal peptide" evidence="2">
    <location>
        <begin position="1"/>
        <end position="23"/>
    </location>
</feature>
<evidence type="ECO:0000313" key="3">
    <source>
        <dbReference type="EMBL" id="MCM2388675.1"/>
    </source>
</evidence>
<keyword evidence="1" id="KW-0472">Membrane</keyword>
<proteinExistence type="predicted"/>
<dbReference type="Proteomes" id="UP001431429">
    <property type="component" value="Unassembled WGS sequence"/>
</dbReference>
<sequence>MTTTTNRLLLCTLASLIALTASAFTTGMPRWLWAVWAVLALVTVWVVATDSRSN</sequence>
<reference evidence="3" key="1">
    <citation type="submission" date="2022-06" db="EMBL/GenBank/DDBJ databases">
        <title>Genome public.</title>
        <authorList>
            <person name="Sun Q."/>
        </authorList>
    </citation>
    <scope>NUCLEOTIDE SEQUENCE</scope>
    <source>
        <strain evidence="3">CWNU-1</strain>
    </source>
</reference>
<evidence type="ECO:0000313" key="4">
    <source>
        <dbReference type="Proteomes" id="UP001431429"/>
    </source>
</evidence>
<gene>
    <name evidence="3" type="ORF">NBG84_10270</name>
</gene>
<dbReference type="RefSeq" id="WP_250919015.1">
    <property type="nucleotide sequence ID" value="NZ_JAMQAW010000008.1"/>
</dbReference>
<evidence type="ECO:0000256" key="1">
    <source>
        <dbReference type="SAM" id="Phobius"/>
    </source>
</evidence>
<feature type="transmembrane region" description="Helical" evidence="1">
    <location>
        <begin position="33"/>
        <end position="49"/>
    </location>
</feature>
<feature type="chain" id="PRO_5045208305" evidence="2">
    <location>
        <begin position="24"/>
        <end position="54"/>
    </location>
</feature>
<name>A0ABT0UM24_9ACTN</name>
<keyword evidence="2" id="KW-0732">Signal</keyword>
<evidence type="ECO:0000256" key="2">
    <source>
        <dbReference type="SAM" id="SignalP"/>
    </source>
</evidence>
<dbReference type="EMBL" id="JAMQAW010000008">
    <property type="protein sequence ID" value="MCM2388675.1"/>
    <property type="molecule type" value="Genomic_DNA"/>
</dbReference>
<comment type="caution">
    <text evidence="3">The sequence shown here is derived from an EMBL/GenBank/DDBJ whole genome shotgun (WGS) entry which is preliminary data.</text>
</comment>
<accession>A0ABT0UM24</accession>
<keyword evidence="4" id="KW-1185">Reference proteome</keyword>
<keyword evidence="1" id="KW-1133">Transmembrane helix</keyword>
<protein>
    <submittedName>
        <fullName evidence="3">Uncharacterized protein</fullName>
    </submittedName>
</protein>
<organism evidence="3 4">
    <name type="scientific">Streptomyces albipurpureus</name>
    <dbReference type="NCBI Taxonomy" id="2897419"/>
    <lineage>
        <taxon>Bacteria</taxon>
        <taxon>Bacillati</taxon>
        <taxon>Actinomycetota</taxon>
        <taxon>Actinomycetes</taxon>
        <taxon>Kitasatosporales</taxon>
        <taxon>Streptomycetaceae</taxon>
        <taxon>Streptomyces</taxon>
    </lineage>
</organism>
<keyword evidence="1" id="KW-0812">Transmembrane</keyword>